<organism evidence="1 2">
    <name type="scientific">Phormidesmis priestleyi Ana</name>
    <dbReference type="NCBI Taxonomy" id="1666911"/>
    <lineage>
        <taxon>Bacteria</taxon>
        <taxon>Bacillati</taxon>
        <taxon>Cyanobacteriota</taxon>
        <taxon>Cyanophyceae</taxon>
        <taxon>Leptolyngbyales</taxon>
        <taxon>Leptolyngbyaceae</taxon>
        <taxon>Phormidesmis</taxon>
    </lineage>
</organism>
<name>A0A0P7ZWY9_9CYAN</name>
<evidence type="ECO:0000313" key="2">
    <source>
        <dbReference type="Proteomes" id="UP000050465"/>
    </source>
</evidence>
<accession>A0A0P7ZWY9</accession>
<sequence length="176" mass="19602">MSGLTSLLKKTLIGDFLFAKPLRSTEIYQPKAMTKLTGIKAFEARWQLFQNSHQISSSNSLLLMQSMGRLVDNYATQEEISRDLPASLKSVFDWLVDAYLNGFWIEADQKEIIRSSVQSPGQSYTQVGKVSPALLAASELRQRRKAQPTQFSEAATYITNDTLERLSDSAFGSVAA</sequence>
<comment type="caution">
    <text evidence="1">The sequence shown here is derived from an EMBL/GenBank/DDBJ whole genome shotgun (WGS) entry which is preliminary data.</text>
</comment>
<proteinExistence type="predicted"/>
<dbReference type="Proteomes" id="UP000050465">
    <property type="component" value="Unassembled WGS sequence"/>
</dbReference>
<gene>
    <name evidence="1" type="ORF">HLUCCA11_13260</name>
</gene>
<evidence type="ECO:0000313" key="1">
    <source>
        <dbReference type="EMBL" id="KPQ34905.1"/>
    </source>
</evidence>
<dbReference type="EMBL" id="LJZR01000016">
    <property type="protein sequence ID" value="KPQ34905.1"/>
    <property type="molecule type" value="Genomic_DNA"/>
</dbReference>
<dbReference type="STRING" id="1666911.HLUCCA11_13260"/>
<protein>
    <submittedName>
        <fullName evidence="1">Uncharacterized protein</fullName>
    </submittedName>
</protein>
<dbReference type="AlphaFoldDB" id="A0A0P7ZWY9"/>
<reference evidence="1 2" key="1">
    <citation type="submission" date="2015-09" db="EMBL/GenBank/DDBJ databases">
        <title>Identification and resolution of microdiversity through metagenomic sequencing of parallel consortia.</title>
        <authorList>
            <person name="Nelson W.C."/>
            <person name="Romine M.F."/>
            <person name="Lindemann S.R."/>
        </authorList>
    </citation>
    <scope>NUCLEOTIDE SEQUENCE [LARGE SCALE GENOMIC DNA]</scope>
    <source>
        <strain evidence="1">Ana</strain>
    </source>
</reference>